<dbReference type="AlphaFoldDB" id="A0A7I4Z6P3"/>
<keyword evidence="1" id="KW-0812">Transmembrane</keyword>
<protein>
    <submittedName>
        <fullName evidence="3">Uncharacterized protein</fullName>
    </submittedName>
</protein>
<name>A0A7I4Z6P3_HAECO</name>
<feature type="transmembrane region" description="Helical" evidence="1">
    <location>
        <begin position="319"/>
        <end position="341"/>
    </location>
</feature>
<sequence length="349" mass="39722">MTASLTSILLCCLIALFVLQISIYYYRTDFNETHGVEWRRTQGECRCGTTKTTSFNCYPRAFAGRSTTNATADSLRCGECFSCISMSLASGERRKSEMVFALSSDHTAMNKLLVLIASVHKYYPSTKILLYDNEIGSDLLQKRLISVRNVIVIPAEVATQHPSDDADKFQWNACFLWDALTRYRTVLWLNDDLEFLSRNLDEILNKTTSPITAIGREYTTDIRKHGFVPYFPGTVTPRNYTMLLLRTGAGKTFQWITKCASEPSRHCWDCRTSDGEAVDCMPSLLARLSVDTRVEYRPMPTNSVQHQRWEPTTCDARCIAYTFIAIILFLFIAIAVVLIMFSRATNKFK</sequence>
<dbReference type="OrthoDB" id="5826764at2759"/>
<accession>A0A7I4Z6P3</accession>
<proteinExistence type="predicted"/>
<reference evidence="3" key="1">
    <citation type="submission" date="2020-12" db="UniProtKB">
        <authorList>
            <consortium name="WormBaseParasite"/>
        </authorList>
    </citation>
    <scope>IDENTIFICATION</scope>
    <source>
        <strain evidence="3">MHco3</strain>
    </source>
</reference>
<evidence type="ECO:0000313" key="2">
    <source>
        <dbReference type="Proteomes" id="UP000025227"/>
    </source>
</evidence>
<evidence type="ECO:0000313" key="3">
    <source>
        <dbReference type="WBParaSite" id="HCON_00189840-00001"/>
    </source>
</evidence>
<keyword evidence="1" id="KW-0472">Membrane</keyword>
<dbReference type="OMA" id="EDCTWMV"/>
<dbReference type="Proteomes" id="UP000025227">
    <property type="component" value="Unplaced"/>
</dbReference>
<evidence type="ECO:0000256" key="1">
    <source>
        <dbReference type="SAM" id="Phobius"/>
    </source>
</evidence>
<keyword evidence="1" id="KW-1133">Transmembrane helix</keyword>
<dbReference type="WBParaSite" id="HCON_00189840-00001">
    <property type="protein sequence ID" value="HCON_00189840-00001"/>
    <property type="gene ID" value="HCON_00189840"/>
</dbReference>
<keyword evidence="2" id="KW-1185">Reference proteome</keyword>
<organism evidence="2 3">
    <name type="scientific">Haemonchus contortus</name>
    <name type="common">Barber pole worm</name>
    <dbReference type="NCBI Taxonomy" id="6289"/>
    <lineage>
        <taxon>Eukaryota</taxon>
        <taxon>Metazoa</taxon>
        <taxon>Ecdysozoa</taxon>
        <taxon>Nematoda</taxon>
        <taxon>Chromadorea</taxon>
        <taxon>Rhabditida</taxon>
        <taxon>Rhabditina</taxon>
        <taxon>Rhabditomorpha</taxon>
        <taxon>Strongyloidea</taxon>
        <taxon>Trichostrongylidae</taxon>
        <taxon>Haemonchus</taxon>
    </lineage>
</organism>